<accession>A0ABW2ZXS6</accession>
<keyword evidence="3" id="KW-1185">Reference proteome</keyword>
<dbReference type="EMBL" id="JBHTHM010000079">
    <property type="protein sequence ID" value="MFD0783049.1"/>
    <property type="molecule type" value="Genomic_DNA"/>
</dbReference>
<organism evidence="2 3">
    <name type="scientific">Micromonospora azadirachtae</name>
    <dbReference type="NCBI Taxonomy" id="1970735"/>
    <lineage>
        <taxon>Bacteria</taxon>
        <taxon>Bacillati</taxon>
        <taxon>Actinomycetota</taxon>
        <taxon>Actinomycetes</taxon>
        <taxon>Micromonosporales</taxon>
        <taxon>Micromonosporaceae</taxon>
        <taxon>Micromonospora</taxon>
    </lineage>
</organism>
<feature type="domain" description="DUF4365" evidence="1">
    <location>
        <begin position="13"/>
        <end position="145"/>
    </location>
</feature>
<proteinExistence type="predicted"/>
<name>A0ABW2ZXS6_9ACTN</name>
<protein>
    <submittedName>
        <fullName evidence="2">DUF4365 domain-containing protein</fullName>
    </submittedName>
</protein>
<dbReference type="Pfam" id="PF14280">
    <property type="entry name" value="DUF4365"/>
    <property type="match status" value="1"/>
</dbReference>
<evidence type="ECO:0000259" key="1">
    <source>
        <dbReference type="Pfam" id="PF14280"/>
    </source>
</evidence>
<evidence type="ECO:0000313" key="3">
    <source>
        <dbReference type="Proteomes" id="UP001597053"/>
    </source>
</evidence>
<dbReference type="InterPro" id="IPR025375">
    <property type="entry name" value="DUF4365"/>
</dbReference>
<reference evidence="3" key="1">
    <citation type="journal article" date="2019" name="Int. J. Syst. Evol. Microbiol.">
        <title>The Global Catalogue of Microorganisms (GCM) 10K type strain sequencing project: providing services to taxonomists for standard genome sequencing and annotation.</title>
        <authorList>
            <consortium name="The Broad Institute Genomics Platform"/>
            <consortium name="The Broad Institute Genome Sequencing Center for Infectious Disease"/>
            <person name="Wu L."/>
            <person name="Ma J."/>
        </authorList>
    </citation>
    <scope>NUCLEOTIDE SEQUENCE [LARGE SCALE GENOMIC DNA]</scope>
    <source>
        <strain evidence="3">JCM 32148</strain>
    </source>
</reference>
<evidence type="ECO:0000313" key="2">
    <source>
        <dbReference type="EMBL" id="MFD0783049.1"/>
    </source>
</evidence>
<dbReference type="Proteomes" id="UP001597053">
    <property type="component" value="Unassembled WGS sequence"/>
</dbReference>
<sequence length="282" mass="31670">MTDVVINKNRRAERAAVNAVRSLLEDQDQIVQEIDGGNDHGEDLYVTFTEQGHRTGDTIAVQVKGGRSFKAKGGFRVPVGDHAQFWLKSNLTVVCVVQDTDTRNLYWANATQQLRERTRGGSGPKSILVREGDRLDAESLTHFIRILKNYIAETAELHRFLTKISGHAFDVTDYLSYFTNEEGEQLIFQQCRGEAHAWLLHSDMDWCPEPISFDALHFGRPDLEEKHGPHGGLFSSLVTVGNVILDHAEGFWLAGCFMASRWYRQLPPIRSGRGEVSASDAD</sequence>
<comment type="caution">
    <text evidence="2">The sequence shown here is derived from an EMBL/GenBank/DDBJ whole genome shotgun (WGS) entry which is preliminary data.</text>
</comment>
<gene>
    <name evidence="2" type="ORF">ACFQZ8_03790</name>
</gene>